<comment type="caution">
    <text evidence="1">The sequence shown here is derived from an EMBL/GenBank/DDBJ whole genome shotgun (WGS) entry which is preliminary data.</text>
</comment>
<evidence type="ECO:0000313" key="1">
    <source>
        <dbReference type="EMBL" id="KAK1866023.1"/>
    </source>
</evidence>
<sequence length="342" mass="39016">MGRYKRLTDYQRDAAALLAHNGHTNRQIAAAVGANQATVAKVAARVSRTGVLEAPKSTGRPPLLDARDRRRLVRMVLTHDDLELHRIVALFNLGMPRAVSVRTVRRVLHDAGVMSARRRSKPFVSAKNRSKRLAWAKLHREWTDEWRNVFFTDESSFLVKSGRRPLYWTRRGSPWHPSTSLPSFKSGRQSVMVWGGFSYRGRTDLVWVDGSLNALSYQDQVLEVAYNYIMADFGSTKDVVLQEDLAPPHNAPSTRLVERELGLNVLPWVGQSPDLNPIENAWAELERRLRRRKVVPKNKAELFGALQEEWRAIPDAYFEKLADTMKHRCAAVVQVNGWPTKY</sequence>
<organism evidence="1 2">
    <name type="scientific">Pyropia yezoensis</name>
    <name type="common">Susabi-nori</name>
    <name type="synonym">Porphyra yezoensis</name>
    <dbReference type="NCBI Taxonomy" id="2788"/>
    <lineage>
        <taxon>Eukaryota</taxon>
        <taxon>Rhodophyta</taxon>
        <taxon>Bangiophyceae</taxon>
        <taxon>Bangiales</taxon>
        <taxon>Bangiaceae</taxon>
        <taxon>Pyropia</taxon>
    </lineage>
</organism>
<gene>
    <name evidence="1" type="ORF">I4F81_008543</name>
</gene>
<reference evidence="1" key="1">
    <citation type="submission" date="2019-11" db="EMBL/GenBank/DDBJ databases">
        <title>Nori genome reveals adaptations in red seaweeds to the harsh intertidal environment.</title>
        <authorList>
            <person name="Wang D."/>
            <person name="Mao Y."/>
        </authorList>
    </citation>
    <scope>NUCLEOTIDE SEQUENCE</scope>
    <source>
        <tissue evidence="1">Gametophyte</tissue>
    </source>
</reference>
<keyword evidence="2" id="KW-1185">Reference proteome</keyword>
<name>A0ACC3C819_PYRYE</name>
<accession>A0ACC3C819</accession>
<dbReference type="EMBL" id="CM020619">
    <property type="protein sequence ID" value="KAK1866023.1"/>
    <property type="molecule type" value="Genomic_DNA"/>
</dbReference>
<protein>
    <submittedName>
        <fullName evidence="1">Uncharacterized protein</fullName>
    </submittedName>
</protein>
<evidence type="ECO:0000313" key="2">
    <source>
        <dbReference type="Proteomes" id="UP000798662"/>
    </source>
</evidence>
<dbReference type="Proteomes" id="UP000798662">
    <property type="component" value="Chromosome 2"/>
</dbReference>
<proteinExistence type="predicted"/>